<dbReference type="InterPro" id="IPR036444">
    <property type="entry name" value="PLipase_A2_dom_sf"/>
</dbReference>
<dbReference type="InterPro" id="IPR033113">
    <property type="entry name" value="PLA2_histidine"/>
</dbReference>
<accession>A0A2S7MVJ1</accession>
<dbReference type="Proteomes" id="UP000239663">
    <property type="component" value="Unassembled WGS sequence"/>
</dbReference>
<dbReference type="Pfam" id="PF08398">
    <property type="entry name" value="Phospholip_A2_4"/>
    <property type="match status" value="1"/>
</dbReference>
<comment type="caution">
    <text evidence="4">The sequence shown here is derived from an EMBL/GenBank/DDBJ whole genome shotgun (WGS) entry which is preliminary data.</text>
</comment>
<dbReference type="GO" id="GO:0004623">
    <property type="term" value="F:phospholipase A2 activity"/>
    <property type="evidence" value="ECO:0007669"/>
    <property type="project" value="InterPro"/>
</dbReference>
<evidence type="ECO:0000256" key="1">
    <source>
        <dbReference type="ARBA" id="ARBA00004613"/>
    </source>
</evidence>
<dbReference type="SUPFAM" id="SSF48619">
    <property type="entry name" value="Phospholipase A2, PLA2"/>
    <property type="match status" value="1"/>
</dbReference>
<organism evidence="4 5">
    <name type="scientific">Pradoshia eiseniae</name>
    <dbReference type="NCBI Taxonomy" id="2064768"/>
    <lineage>
        <taxon>Bacteria</taxon>
        <taxon>Bacillati</taxon>
        <taxon>Bacillota</taxon>
        <taxon>Bacilli</taxon>
        <taxon>Bacillales</taxon>
        <taxon>Bacillaceae</taxon>
        <taxon>Pradoshia</taxon>
    </lineage>
</organism>
<dbReference type="GO" id="GO:0050482">
    <property type="term" value="P:arachidonate secretion"/>
    <property type="evidence" value="ECO:0007669"/>
    <property type="project" value="InterPro"/>
</dbReference>
<feature type="domain" description="Phospholipase A2-like" evidence="3">
    <location>
        <begin position="8"/>
        <end position="47"/>
    </location>
</feature>
<dbReference type="InterPro" id="IPR013607">
    <property type="entry name" value="Phospholipase_A2-like"/>
</dbReference>
<dbReference type="RefSeq" id="WP_104850846.1">
    <property type="nucleotide sequence ID" value="NZ_PKOZ01000021.1"/>
</dbReference>
<dbReference type="PROSITE" id="PS00118">
    <property type="entry name" value="PA2_HIS"/>
    <property type="match status" value="1"/>
</dbReference>
<dbReference type="EMBL" id="PKOZ01000021">
    <property type="protein sequence ID" value="PQD93799.1"/>
    <property type="molecule type" value="Genomic_DNA"/>
</dbReference>
<gene>
    <name evidence="4" type="ORF">CYL18_17920</name>
</gene>
<evidence type="ECO:0000256" key="2">
    <source>
        <dbReference type="ARBA" id="ARBA00022525"/>
    </source>
</evidence>
<dbReference type="GO" id="GO:0005576">
    <property type="term" value="C:extracellular region"/>
    <property type="evidence" value="ECO:0007669"/>
    <property type="project" value="UniProtKB-SubCell"/>
</dbReference>
<proteinExistence type="predicted"/>
<reference evidence="4 5" key="1">
    <citation type="submission" date="2017-12" db="EMBL/GenBank/DDBJ databases">
        <title>Taxonomic description and draft genome of Pradoshia cofamensis Gen. nov., sp. nov., a thermotolerant bacillale isolated from anterior gut of earthworm Eisenia fetida.</title>
        <authorList>
            <person name="Saha T."/>
            <person name="Chakraborty R."/>
        </authorList>
    </citation>
    <scope>NUCLEOTIDE SEQUENCE [LARGE SCALE GENOMIC DNA]</scope>
    <source>
        <strain evidence="4 5">EAG3</strain>
    </source>
</reference>
<evidence type="ECO:0000313" key="5">
    <source>
        <dbReference type="Proteomes" id="UP000239663"/>
    </source>
</evidence>
<name>A0A2S7MVJ1_9BACI</name>
<dbReference type="GO" id="GO:0005198">
    <property type="term" value="F:structural molecule activity"/>
    <property type="evidence" value="ECO:0007669"/>
    <property type="project" value="InterPro"/>
</dbReference>
<protein>
    <submittedName>
        <fullName evidence="4">Parvovirus coat protein VP1-like protein</fullName>
    </submittedName>
</protein>
<dbReference type="OrthoDB" id="5125543at2"/>
<evidence type="ECO:0000313" key="4">
    <source>
        <dbReference type="EMBL" id="PQD93799.1"/>
    </source>
</evidence>
<dbReference type="AlphaFoldDB" id="A0A2S7MVJ1"/>
<dbReference type="GO" id="GO:0006644">
    <property type="term" value="P:phospholipid metabolic process"/>
    <property type="evidence" value="ECO:0007669"/>
    <property type="project" value="InterPro"/>
</dbReference>
<keyword evidence="2" id="KW-0964">Secreted</keyword>
<keyword evidence="4" id="KW-0167">Capsid protein</keyword>
<sequence length="88" mass="10112">MRNPKRKRGFCVPGYRYCGPGCSGPGSPTNAVDSCCKRHDDCYQRYGPCKYCDDLFLDCLRPKINRQTNMGRDAALFYNVMRLRSAFK</sequence>
<evidence type="ECO:0000259" key="3">
    <source>
        <dbReference type="Pfam" id="PF08398"/>
    </source>
</evidence>
<comment type="subcellular location">
    <subcellularLocation>
        <location evidence="1">Secreted</location>
    </subcellularLocation>
</comment>
<keyword evidence="5" id="KW-1185">Reference proteome</keyword>
<keyword evidence="4" id="KW-0946">Virion</keyword>
<dbReference type="Gene3D" id="1.20.90.10">
    <property type="entry name" value="Phospholipase A2 domain"/>
    <property type="match status" value="1"/>
</dbReference>